<name>A0A2P2IZ91_RHIMU</name>
<protein>
    <submittedName>
        <fullName evidence="1">Ankyrin repeat-containing protein</fullName>
    </submittedName>
</protein>
<accession>A0A2P2IZ91</accession>
<proteinExistence type="predicted"/>
<dbReference type="AlphaFoldDB" id="A0A2P2IZ91"/>
<organism evidence="1">
    <name type="scientific">Rhizophora mucronata</name>
    <name type="common">Asiatic mangrove</name>
    <dbReference type="NCBI Taxonomy" id="61149"/>
    <lineage>
        <taxon>Eukaryota</taxon>
        <taxon>Viridiplantae</taxon>
        <taxon>Streptophyta</taxon>
        <taxon>Embryophyta</taxon>
        <taxon>Tracheophyta</taxon>
        <taxon>Spermatophyta</taxon>
        <taxon>Magnoliopsida</taxon>
        <taxon>eudicotyledons</taxon>
        <taxon>Gunneridae</taxon>
        <taxon>Pentapetalae</taxon>
        <taxon>rosids</taxon>
        <taxon>fabids</taxon>
        <taxon>Malpighiales</taxon>
        <taxon>Rhizophoraceae</taxon>
        <taxon>Rhizophora</taxon>
    </lineage>
</organism>
<reference evidence="1" key="1">
    <citation type="submission" date="2018-02" db="EMBL/GenBank/DDBJ databases">
        <title>Rhizophora mucronata_Transcriptome.</title>
        <authorList>
            <person name="Meera S.P."/>
            <person name="Sreeshan A."/>
            <person name="Augustine A."/>
        </authorList>
    </citation>
    <scope>NUCLEOTIDE SEQUENCE</scope>
    <source>
        <tissue evidence="1">Leaf</tissue>
    </source>
</reference>
<evidence type="ECO:0000313" key="1">
    <source>
        <dbReference type="EMBL" id="MBW86507.1"/>
    </source>
</evidence>
<sequence>MGEAYHHWSPVLSHRRGKCVGGIMRRISIYAKTQILGKLIKDFNGILQLVGAGYMRLDPYAHGME</sequence>
<dbReference type="EMBL" id="GGEC01006024">
    <property type="protein sequence ID" value="MBW86507.1"/>
    <property type="molecule type" value="Transcribed_RNA"/>
</dbReference>